<protein>
    <submittedName>
        <fullName evidence="1">Uncharacterized protein</fullName>
    </submittedName>
</protein>
<dbReference type="EMBL" id="GBRH01279803">
    <property type="protein sequence ID" value="JAD18092.1"/>
    <property type="molecule type" value="Transcribed_RNA"/>
</dbReference>
<reference evidence="1" key="1">
    <citation type="submission" date="2014-09" db="EMBL/GenBank/DDBJ databases">
        <authorList>
            <person name="Magalhaes I.L.F."/>
            <person name="Oliveira U."/>
            <person name="Santos F.R."/>
            <person name="Vidigal T.H.D.A."/>
            <person name="Brescovit A.D."/>
            <person name="Santos A.J."/>
        </authorList>
    </citation>
    <scope>NUCLEOTIDE SEQUENCE</scope>
    <source>
        <tissue evidence="1">Shoot tissue taken approximately 20 cm above the soil surface</tissue>
    </source>
</reference>
<reference evidence="1" key="2">
    <citation type="journal article" date="2015" name="Data Brief">
        <title>Shoot transcriptome of the giant reed, Arundo donax.</title>
        <authorList>
            <person name="Barrero R.A."/>
            <person name="Guerrero F.D."/>
            <person name="Moolhuijzen P."/>
            <person name="Goolsby J.A."/>
            <person name="Tidwell J."/>
            <person name="Bellgard S.E."/>
            <person name="Bellgard M.I."/>
        </authorList>
    </citation>
    <scope>NUCLEOTIDE SEQUENCE</scope>
    <source>
        <tissue evidence="1">Shoot tissue taken approximately 20 cm above the soil surface</tissue>
    </source>
</reference>
<organism evidence="1">
    <name type="scientific">Arundo donax</name>
    <name type="common">Giant reed</name>
    <name type="synonym">Donax arundinaceus</name>
    <dbReference type="NCBI Taxonomy" id="35708"/>
    <lineage>
        <taxon>Eukaryota</taxon>
        <taxon>Viridiplantae</taxon>
        <taxon>Streptophyta</taxon>
        <taxon>Embryophyta</taxon>
        <taxon>Tracheophyta</taxon>
        <taxon>Spermatophyta</taxon>
        <taxon>Magnoliopsida</taxon>
        <taxon>Liliopsida</taxon>
        <taxon>Poales</taxon>
        <taxon>Poaceae</taxon>
        <taxon>PACMAD clade</taxon>
        <taxon>Arundinoideae</taxon>
        <taxon>Arundineae</taxon>
        <taxon>Arundo</taxon>
    </lineage>
</organism>
<evidence type="ECO:0000313" key="1">
    <source>
        <dbReference type="EMBL" id="JAD18092.1"/>
    </source>
</evidence>
<sequence>MSFRFLSSPIVYPSCCWMKKQYSSCREVIFPTYGIICITQYDNCKWRKLIRLQRPSNSPFTGTLR</sequence>
<accession>A0A0A9U121</accession>
<proteinExistence type="predicted"/>
<name>A0A0A9U121_ARUDO</name>
<dbReference type="AlphaFoldDB" id="A0A0A9U121"/>